<feature type="coiled-coil region" evidence="3">
    <location>
        <begin position="312"/>
        <end position="346"/>
    </location>
</feature>
<evidence type="ECO:0000313" key="8">
    <source>
        <dbReference type="Proteomes" id="UP000789390"/>
    </source>
</evidence>
<evidence type="ECO:0000259" key="6">
    <source>
        <dbReference type="Pfam" id="PF14775"/>
    </source>
</evidence>
<evidence type="ECO:0000313" key="7">
    <source>
        <dbReference type="EMBL" id="CAH0109653.1"/>
    </source>
</evidence>
<feature type="domain" description="Dynein regulatory complex protein 1 C-terminal" evidence="6">
    <location>
        <begin position="529"/>
        <end position="573"/>
    </location>
</feature>
<dbReference type="Proteomes" id="UP000789390">
    <property type="component" value="Unassembled WGS sequence"/>
</dbReference>
<feature type="domain" description="Dynein regulatory complex protein 1/2 N-terminal" evidence="5">
    <location>
        <begin position="115"/>
        <end position="178"/>
    </location>
</feature>
<keyword evidence="2 3" id="KW-0175">Coiled coil</keyword>
<comment type="similarity">
    <text evidence="1">Belongs to the DRC1 family.</text>
</comment>
<dbReference type="InterPro" id="IPR029440">
    <property type="entry name" value="DRC1_C"/>
</dbReference>
<dbReference type="EMBL" id="CAKKLH010000294">
    <property type="protein sequence ID" value="CAH0109653.1"/>
    <property type="molecule type" value="Genomic_DNA"/>
</dbReference>
<feature type="coiled-coil region" evidence="3">
    <location>
        <begin position="380"/>
        <end position="449"/>
    </location>
</feature>
<sequence length="574" mass="66266">MEVVAASPERTKTNKEVTQMQDPSTRLSDIIKLCTKSADHHASKLVGEKGEAALVASHDVLKRLKDDGCDLIGSVESSSAVRTGRRLDQRQTTETECTALSEVCSTHVNEVDILLQSTWTEAFKNTAPHQLTSDIKEIQGMSDDILNTQQVLIDRLRDEVNQADKIIQLEIERQTEDLGVMRKRMKDHLDFTRTTQRCQLGEIDAAFGKDYDLLLEDHNNLIDQMLADWSTSENEIVGELNDIGSQWVDDLDQTDAYYYNECCRTRNRLTADIQLIEQELEKLKVDFTLNNEVLDYNCRVLKLREEERAGLIVRNKRKINRLTDRYRQLKEENDKIEINRQGEEIKLIKEVEHLRTDCDVMERKFSTIKSSNDRQLESICEMAEDRISELLKKLANIDERIFVEILEQPWDKLVGVSSHIKPKSAEIDLKDLDKEIERLEKNLKFLTDAVVCADNPKERLMKALDIPDEHEFRVMLSSIRSVPDSELMKELACYVHLQRSRPADQPVTSRRYLTDAAAIRSHFELFKETAVPKKRLDMWKMLARALIQYERILRDRLTLAADLLTLTKQPTALG</sequence>
<dbReference type="AlphaFoldDB" id="A0A8J2W989"/>
<evidence type="ECO:0000256" key="4">
    <source>
        <dbReference type="SAM" id="MobiDB-lite"/>
    </source>
</evidence>
<dbReference type="PANTHER" id="PTHR21625:SF1">
    <property type="entry name" value="DYNEIN REGULATORY COMPLEX PROTEIN 1"/>
    <property type="match status" value="1"/>
</dbReference>
<dbReference type="InterPro" id="IPR039505">
    <property type="entry name" value="DRC1/2_N"/>
</dbReference>
<dbReference type="Pfam" id="PF14772">
    <property type="entry name" value="NYD-SP28"/>
    <property type="match status" value="1"/>
</dbReference>
<dbReference type="GO" id="GO:0005858">
    <property type="term" value="C:axonemal dynein complex"/>
    <property type="evidence" value="ECO:0007669"/>
    <property type="project" value="InterPro"/>
</dbReference>
<evidence type="ECO:0000256" key="1">
    <source>
        <dbReference type="ARBA" id="ARBA00009688"/>
    </source>
</evidence>
<dbReference type="GO" id="GO:0070286">
    <property type="term" value="P:axonemal dynein complex assembly"/>
    <property type="evidence" value="ECO:0007669"/>
    <property type="project" value="InterPro"/>
</dbReference>
<evidence type="ECO:0000256" key="2">
    <source>
        <dbReference type="ARBA" id="ARBA00023054"/>
    </source>
</evidence>
<dbReference type="InterPro" id="IPR039750">
    <property type="entry name" value="DRC1/DRC2"/>
</dbReference>
<proteinExistence type="inferred from homology"/>
<reference evidence="7" key="1">
    <citation type="submission" date="2021-11" db="EMBL/GenBank/DDBJ databases">
        <authorList>
            <person name="Schell T."/>
        </authorList>
    </citation>
    <scope>NUCLEOTIDE SEQUENCE</scope>
    <source>
        <strain evidence="7">M5</strain>
    </source>
</reference>
<accession>A0A8J2W989</accession>
<dbReference type="Pfam" id="PF14775">
    <property type="entry name" value="NYD-SP28_assoc"/>
    <property type="match status" value="1"/>
</dbReference>
<evidence type="ECO:0000259" key="5">
    <source>
        <dbReference type="Pfam" id="PF14772"/>
    </source>
</evidence>
<evidence type="ECO:0000256" key="3">
    <source>
        <dbReference type="SAM" id="Coils"/>
    </source>
</evidence>
<evidence type="ECO:0008006" key="9">
    <source>
        <dbReference type="Google" id="ProtNLM"/>
    </source>
</evidence>
<name>A0A8J2W989_9CRUS</name>
<dbReference type="OrthoDB" id="10260459at2759"/>
<dbReference type="PANTHER" id="PTHR21625">
    <property type="entry name" value="NYD-SP28 PROTEIN"/>
    <property type="match status" value="1"/>
</dbReference>
<comment type="caution">
    <text evidence="7">The sequence shown here is derived from an EMBL/GenBank/DDBJ whole genome shotgun (WGS) entry which is preliminary data.</text>
</comment>
<organism evidence="7 8">
    <name type="scientific">Daphnia galeata</name>
    <dbReference type="NCBI Taxonomy" id="27404"/>
    <lineage>
        <taxon>Eukaryota</taxon>
        <taxon>Metazoa</taxon>
        <taxon>Ecdysozoa</taxon>
        <taxon>Arthropoda</taxon>
        <taxon>Crustacea</taxon>
        <taxon>Branchiopoda</taxon>
        <taxon>Diplostraca</taxon>
        <taxon>Cladocera</taxon>
        <taxon>Anomopoda</taxon>
        <taxon>Daphniidae</taxon>
        <taxon>Daphnia</taxon>
    </lineage>
</organism>
<gene>
    <name evidence="7" type="ORF">DGAL_LOCUS13136</name>
</gene>
<feature type="region of interest" description="Disordered" evidence="4">
    <location>
        <begin position="1"/>
        <end position="21"/>
    </location>
</feature>
<keyword evidence="8" id="KW-1185">Reference proteome</keyword>
<dbReference type="GO" id="GO:0003352">
    <property type="term" value="P:regulation of cilium movement"/>
    <property type="evidence" value="ECO:0007669"/>
    <property type="project" value="TreeGrafter"/>
</dbReference>
<dbReference type="GO" id="GO:0060285">
    <property type="term" value="P:cilium-dependent cell motility"/>
    <property type="evidence" value="ECO:0007669"/>
    <property type="project" value="TreeGrafter"/>
</dbReference>
<protein>
    <recommendedName>
        <fullName evidence="9">Dynein regulatory complex protein 1/2 N-terminal domain-containing protein</fullName>
    </recommendedName>
</protein>